<sequence>MILLCLCSVVASFAARTANAGLWPREAGKTFLSLSWERDLMRDIGYATVYAEYGLSDRLTLGLDIGADPDGLSKAIAFARFPFGQSPGGMRLALEMGTGVTDKRPVMRPAMSFGRGIDMVGRSGWLTLDIRATVFQDTFDAAWESDLTLGLNATARGKAIMQLQTGQPVTGDAYVKLGSSWVMQGPPGRHIEFGVVTGLKNSDALAAKIALWHAF</sequence>
<keyword evidence="3" id="KW-1185">Reference proteome</keyword>
<proteinExistence type="predicted"/>
<feature type="signal peptide" evidence="1">
    <location>
        <begin position="1"/>
        <end position="20"/>
    </location>
</feature>
<reference evidence="2" key="1">
    <citation type="submission" date="2020-03" db="EMBL/GenBank/DDBJ databases">
        <title>Roseovarius gahaiensis sp. nov., isolated from Gahai Saline Lake, China.</title>
        <authorList>
            <person name="Sun X."/>
        </authorList>
    </citation>
    <scope>NUCLEOTIDE SEQUENCE</scope>
    <source>
        <strain evidence="2">GH877</strain>
    </source>
</reference>
<evidence type="ECO:0000256" key="1">
    <source>
        <dbReference type="SAM" id="SignalP"/>
    </source>
</evidence>
<dbReference type="EMBL" id="JAAORB010000005">
    <property type="protein sequence ID" value="NHQ73725.1"/>
    <property type="molecule type" value="Genomic_DNA"/>
</dbReference>
<evidence type="ECO:0008006" key="4">
    <source>
        <dbReference type="Google" id="ProtNLM"/>
    </source>
</evidence>
<organism evidence="2 3">
    <name type="scientific">Roseovarius gahaiensis</name>
    <dbReference type="NCBI Taxonomy" id="2716691"/>
    <lineage>
        <taxon>Bacteria</taxon>
        <taxon>Pseudomonadati</taxon>
        <taxon>Pseudomonadota</taxon>
        <taxon>Alphaproteobacteria</taxon>
        <taxon>Rhodobacterales</taxon>
        <taxon>Roseobacteraceae</taxon>
        <taxon>Roseovarius</taxon>
    </lineage>
</organism>
<name>A0A967B9C0_9RHOB</name>
<keyword evidence="1" id="KW-0732">Signal</keyword>
<dbReference type="RefSeq" id="WP_167193845.1">
    <property type="nucleotide sequence ID" value="NZ_JAAORB010000005.1"/>
</dbReference>
<protein>
    <recommendedName>
        <fullName evidence="4">Cellulose biosynthesis protein BcsS</fullName>
    </recommendedName>
</protein>
<accession>A0A967B9C0</accession>
<evidence type="ECO:0000313" key="2">
    <source>
        <dbReference type="EMBL" id="NHQ73725.1"/>
    </source>
</evidence>
<comment type="caution">
    <text evidence="2">The sequence shown here is derived from an EMBL/GenBank/DDBJ whole genome shotgun (WGS) entry which is preliminary data.</text>
</comment>
<feature type="chain" id="PRO_5036802862" description="Cellulose biosynthesis protein BcsS" evidence="1">
    <location>
        <begin position="21"/>
        <end position="215"/>
    </location>
</feature>
<dbReference type="Proteomes" id="UP000639775">
    <property type="component" value="Unassembled WGS sequence"/>
</dbReference>
<gene>
    <name evidence="2" type="ORF">HAT86_04490</name>
</gene>
<dbReference type="AlphaFoldDB" id="A0A967B9C0"/>
<evidence type="ECO:0000313" key="3">
    <source>
        <dbReference type="Proteomes" id="UP000639775"/>
    </source>
</evidence>